<dbReference type="VEuPathDB" id="FungiDB:AeMF1_012230"/>
<evidence type="ECO:0000313" key="2">
    <source>
        <dbReference type="Proteomes" id="UP000481153"/>
    </source>
</evidence>
<sequence>MATNSRTSCLHSNMPTEKIIGIFEHLKHRRAALEAKRAEIMADYVDEAKETTQKKHSEILWRILQALYQQHCAATNGHVDSHGRLIRITRYLSMKYNYVNTIRRVRNLSKLSTQQLVKPTSQESKRLDELRRPNSSHAIAIQLAS</sequence>
<protein>
    <submittedName>
        <fullName evidence="1">Uncharacterized protein</fullName>
    </submittedName>
</protein>
<evidence type="ECO:0000313" key="1">
    <source>
        <dbReference type="EMBL" id="KAF0730114.1"/>
    </source>
</evidence>
<name>A0A6G0WRQ7_9STRA</name>
<comment type="caution">
    <text evidence="1">The sequence shown here is derived from an EMBL/GenBank/DDBJ whole genome shotgun (WGS) entry which is preliminary data.</text>
</comment>
<dbReference type="AlphaFoldDB" id="A0A6G0WRQ7"/>
<dbReference type="EMBL" id="VJMJ01000156">
    <property type="protein sequence ID" value="KAF0730114.1"/>
    <property type="molecule type" value="Genomic_DNA"/>
</dbReference>
<proteinExistence type="predicted"/>
<organism evidence="1 2">
    <name type="scientific">Aphanomyces euteiches</name>
    <dbReference type="NCBI Taxonomy" id="100861"/>
    <lineage>
        <taxon>Eukaryota</taxon>
        <taxon>Sar</taxon>
        <taxon>Stramenopiles</taxon>
        <taxon>Oomycota</taxon>
        <taxon>Saprolegniomycetes</taxon>
        <taxon>Saprolegniales</taxon>
        <taxon>Verrucalvaceae</taxon>
        <taxon>Aphanomyces</taxon>
    </lineage>
</organism>
<reference evidence="1 2" key="1">
    <citation type="submission" date="2019-07" db="EMBL/GenBank/DDBJ databases">
        <title>Genomics analysis of Aphanomyces spp. identifies a new class of oomycete effector associated with host adaptation.</title>
        <authorList>
            <person name="Gaulin E."/>
        </authorList>
    </citation>
    <scope>NUCLEOTIDE SEQUENCE [LARGE SCALE GENOMIC DNA]</scope>
    <source>
        <strain evidence="1 2">ATCC 201684</strain>
    </source>
</reference>
<accession>A0A6G0WRQ7</accession>
<gene>
    <name evidence="1" type="ORF">Ae201684_012409</name>
</gene>
<keyword evidence="2" id="KW-1185">Reference proteome</keyword>
<dbReference type="Proteomes" id="UP000481153">
    <property type="component" value="Unassembled WGS sequence"/>
</dbReference>